<dbReference type="SUPFAM" id="SSF52540">
    <property type="entry name" value="P-loop containing nucleoside triphosphate hydrolases"/>
    <property type="match status" value="4"/>
</dbReference>
<keyword evidence="8 9" id="KW-0234">DNA repair</keyword>
<comment type="subcellular location">
    <subcellularLocation>
        <location evidence="9">Cytoplasm</location>
    </subcellularLocation>
</comment>
<dbReference type="CDD" id="cd17991">
    <property type="entry name" value="DEXHc_TRCF"/>
    <property type="match status" value="1"/>
</dbReference>
<comment type="similarity">
    <text evidence="9">In the N-terminal section; belongs to the UvrB family.</text>
</comment>
<dbReference type="InterPro" id="IPR041471">
    <property type="entry name" value="UvrB_inter"/>
</dbReference>
<dbReference type="InterPro" id="IPR001650">
    <property type="entry name" value="Helicase_C-like"/>
</dbReference>
<dbReference type="GO" id="GO:0005524">
    <property type="term" value="F:ATP binding"/>
    <property type="evidence" value="ECO:0007669"/>
    <property type="project" value="UniProtKB-UniRule"/>
</dbReference>
<keyword evidence="7 9" id="KW-0238">DNA-binding</keyword>
<dbReference type="InterPro" id="IPR014001">
    <property type="entry name" value="Helicase_ATP-bd"/>
</dbReference>
<dbReference type="InterPro" id="IPR047112">
    <property type="entry name" value="RecG/Mfd"/>
</dbReference>
<dbReference type="GO" id="GO:0003684">
    <property type="term" value="F:damaged DNA binding"/>
    <property type="evidence" value="ECO:0007669"/>
    <property type="project" value="InterPro"/>
</dbReference>
<keyword evidence="5" id="KW-0347">Helicase</keyword>
<evidence type="ECO:0000259" key="12">
    <source>
        <dbReference type="PROSITE" id="PS51194"/>
    </source>
</evidence>
<dbReference type="EC" id="3.6.4.-" evidence="9"/>
<dbReference type="Proteomes" id="UP000623250">
    <property type="component" value="Unassembled WGS sequence"/>
</dbReference>
<dbReference type="SUPFAM" id="SSF143517">
    <property type="entry name" value="TRCF domain-like"/>
    <property type="match status" value="1"/>
</dbReference>
<organism evidence="13 14">
    <name type="scientific">Rhodomicrobium udaipurense</name>
    <dbReference type="NCBI Taxonomy" id="1202716"/>
    <lineage>
        <taxon>Bacteria</taxon>
        <taxon>Pseudomonadati</taxon>
        <taxon>Pseudomonadota</taxon>
        <taxon>Alphaproteobacteria</taxon>
        <taxon>Hyphomicrobiales</taxon>
        <taxon>Hyphomicrobiaceae</taxon>
        <taxon>Rhodomicrobium</taxon>
    </lineage>
</organism>
<evidence type="ECO:0000256" key="4">
    <source>
        <dbReference type="ARBA" id="ARBA00022801"/>
    </source>
</evidence>
<dbReference type="InterPro" id="IPR036101">
    <property type="entry name" value="CarD-like/TRCF_RID_sf"/>
</dbReference>
<dbReference type="Gene3D" id="3.90.1150.50">
    <property type="entry name" value="Transcription-repair-coupling factor, D7 domain"/>
    <property type="match status" value="1"/>
</dbReference>
<evidence type="ECO:0000313" key="13">
    <source>
        <dbReference type="EMBL" id="MBJ7542166.1"/>
    </source>
</evidence>
<dbReference type="InterPro" id="IPR037235">
    <property type="entry name" value="TRCF-like_C_D7"/>
</dbReference>
<feature type="compositionally biased region" description="Low complexity" evidence="10">
    <location>
        <begin position="1220"/>
        <end position="1236"/>
    </location>
</feature>
<dbReference type="SMART" id="SM01058">
    <property type="entry name" value="CarD_TRCF"/>
    <property type="match status" value="1"/>
</dbReference>
<dbReference type="PANTHER" id="PTHR47964">
    <property type="entry name" value="ATP-DEPENDENT DNA HELICASE HOMOLOG RECG, CHLOROPLASTIC"/>
    <property type="match status" value="1"/>
</dbReference>
<dbReference type="SUPFAM" id="SSF141259">
    <property type="entry name" value="CarD-like"/>
    <property type="match status" value="1"/>
</dbReference>
<dbReference type="PANTHER" id="PTHR47964:SF1">
    <property type="entry name" value="ATP-DEPENDENT DNA HELICASE HOMOLOG RECG, CHLOROPLASTIC"/>
    <property type="match status" value="1"/>
</dbReference>
<dbReference type="GO" id="GO:0000716">
    <property type="term" value="P:transcription-coupled nucleotide-excision repair, DNA damage recognition"/>
    <property type="evidence" value="ECO:0007669"/>
    <property type="project" value="UniProtKB-UniRule"/>
</dbReference>
<evidence type="ECO:0000256" key="6">
    <source>
        <dbReference type="ARBA" id="ARBA00022840"/>
    </source>
</evidence>
<evidence type="ECO:0000256" key="9">
    <source>
        <dbReference type="HAMAP-Rule" id="MF_00969"/>
    </source>
</evidence>
<dbReference type="Pfam" id="PF00270">
    <property type="entry name" value="DEAD"/>
    <property type="match status" value="1"/>
</dbReference>
<dbReference type="InterPro" id="IPR004576">
    <property type="entry name" value="Mfd"/>
</dbReference>
<dbReference type="GO" id="GO:0005737">
    <property type="term" value="C:cytoplasm"/>
    <property type="evidence" value="ECO:0007669"/>
    <property type="project" value="UniProtKB-SubCell"/>
</dbReference>
<name>A0A8I1GEI4_9HYPH</name>
<dbReference type="InterPro" id="IPR011545">
    <property type="entry name" value="DEAD/DEAH_box_helicase_dom"/>
</dbReference>
<evidence type="ECO:0000256" key="2">
    <source>
        <dbReference type="ARBA" id="ARBA00022741"/>
    </source>
</evidence>
<dbReference type="Pfam" id="PF17757">
    <property type="entry name" value="UvrB_inter"/>
    <property type="match status" value="1"/>
</dbReference>
<accession>A0A8I1GEI4</accession>
<keyword evidence="2 9" id="KW-0547">Nucleotide-binding</keyword>
<dbReference type="Gene3D" id="3.30.2060.10">
    <property type="entry name" value="Penicillin-binding protein 1b domain"/>
    <property type="match status" value="1"/>
</dbReference>
<dbReference type="NCBIfam" id="TIGR00580">
    <property type="entry name" value="mfd"/>
    <property type="match status" value="1"/>
</dbReference>
<keyword evidence="6 9" id="KW-0067">ATP-binding</keyword>
<dbReference type="SMART" id="SM00982">
    <property type="entry name" value="TRCF"/>
    <property type="match status" value="1"/>
</dbReference>
<evidence type="ECO:0000256" key="10">
    <source>
        <dbReference type="SAM" id="MobiDB-lite"/>
    </source>
</evidence>
<evidence type="ECO:0000256" key="3">
    <source>
        <dbReference type="ARBA" id="ARBA00022763"/>
    </source>
</evidence>
<dbReference type="EMBL" id="JAEMUK010000002">
    <property type="protein sequence ID" value="MBJ7542166.1"/>
    <property type="molecule type" value="Genomic_DNA"/>
</dbReference>
<evidence type="ECO:0000259" key="11">
    <source>
        <dbReference type="PROSITE" id="PS51192"/>
    </source>
</evidence>
<sequence>MAGEIDTLDKKAAGKPTALDRLAGGDGAIRASGVPEGYDAFLIAAIARRLPADTAFQQAVLHVARDDQRLAELKSQLEFFAPGADVLSFPAWDCVPYDRVSPDSDIEARRIATLARLAHAKGGKPAIIVLTTVNAALQRVPPLAAMKKSAARLAAGGRVSMEQVIARLEGSGFMRTGTVMEPGEYAVRGGILDLYVPGHARPARLDFFGDTLETIRTFDPVTQRTQATRDGVTLLPISEIPSGDAAVKMFRQRYVELFGPSKGDDALYEAVSAGTRYPGVEHWLPLFYDGMDSLFDYLPNAVVTLDHLADDAAARRLETIADHYDARREGLEQRSFGAPPYKPLKPEALYLAAEEWDEKLGERKVRRFEPFPQPDAKAVVQIDFKGKQGRSFALERSESSDKLIPAVAEHIRVMQSLGKRAVIACWTNGARERLGNMLSTHISRIEKVANIAEVRKADKSAVSFALLGIESGYETPDLAIIAEQDILGDRLIRRRKAKKASDVLVEASSLTPGDLMVHADHGIGRFIGLKTIDAAGAPHDCVELEYAGGDKLFLPIENMELLTRYGSDEGTAQLDKLGGASWQGRKARLKKRIRAMAEELIKVAALREMKPAPVLQVSDGAYNEFVTRFPYEETDDQLASIEAVADDLAKGRPMDRLVCGDVGFGKTEVALRAAFIAVMEGKQVAVVVPTTLLARQHYQTFVNRFQGFPVKVAQASRLVTPKEMTLTREGLKAGQVDIVVGTHALLAKSIGFKDLGLLIVDEEQHFGVAHKERLKNLREEVHVLTLTATPIPRTLQLALTGVREMSVIATPPVDRLAVRTFITPFDPVTLREALLRERYRGGQSFYVVPRISDLDEVATFLREQVPEIRFMQAHGQMAPTQLEDIMSAFYDKEFDVLLSTTIVESGLDIPNANTLIVHRADMFGLAQLYQLRGRVGRSKTRAYAMFTIPPNGKITPQAEKRLKVLHSLDSLGAGFTLASHDLDLRGAGNLLGDEQSGHIKEVGYELYQSMLEEAVAALKANGGEEREEEEQWSPTINVGLPVLIPEVYVPDLQVRLGLYRRLSGLHESADLENFAAELADRFGPPPDEVKHLLTVVQIKNYCRKAGIAQVDAGPKGAVITFRNKKFANPQGLVKFMYEHGVQVKLQIDQKLVYKEEWDDGVERLRGARALVRELAAIAKGEAESTSGTAGEGKAIHEMRLALPKKPATPPTPPKHQQRPGAGAAQFRHAAAGKGAQPKPPSKGGKQRYT</sequence>
<dbReference type="InterPro" id="IPR003711">
    <property type="entry name" value="CarD-like/TRCF_RID"/>
</dbReference>
<feature type="domain" description="Helicase ATP-binding" evidence="11">
    <location>
        <begin position="647"/>
        <end position="808"/>
    </location>
</feature>
<keyword evidence="4 9" id="KW-0378">Hydrolase</keyword>
<dbReference type="Pfam" id="PF02559">
    <property type="entry name" value="CarD_TRCF_RID"/>
    <property type="match status" value="1"/>
</dbReference>
<dbReference type="HAMAP" id="MF_00969">
    <property type="entry name" value="TRCF"/>
    <property type="match status" value="1"/>
</dbReference>
<dbReference type="InterPro" id="IPR027417">
    <property type="entry name" value="P-loop_NTPase"/>
</dbReference>
<evidence type="ECO:0000256" key="8">
    <source>
        <dbReference type="ARBA" id="ARBA00023204"/>
    </source>
</evidence>
<comment type="similarity">
    <text evidence="9">In the C-terminal section; belongs to the helicase family. RecG subfamily.</text>
</comment>
<dbReference type="InterPro" id="IPR005118">
    <property type="entry name" value="TRCF_C"/>
</dbReference>
<evidence type="ECO:0000256" key="1">
    <source>
        <dbReference type="ARBA" id="ARBA00022490"/>
    </source>
</evidence>
<dbReference type="PROSITE" id="PS51194">
    <property type="entry name" value="HELICASE_CTER"/>
    <property type="match status" value="1"/>
</dbReference>
<keyword evidence="3 9" id="KW-0227">DNA damage</keyword>
<dbReference type="Gene3D" id="3.40.50.11180">
    <property type="match status" value="1"/>
</dbReference>
<feature type="region of interest" description="Disordered" evidence="10">
    <location>
        <begin position="1198"/>
        <end position="1249"/>
    </location>
</feature>
<dbReference type="Gene3D" id="2.40.10.170">
    <property type="match status" value="1"/>
</dbReference>
<proteinExistence type="inferred from homology"/>
<protein>
    <recommendedName>
        <fullName evidence="9">Transcription-repair-coupling factor</fullName>
        <shortName evidence="9">TRCF</shortName>
        <ecNumber evidence="9">3.6.4.-</ecNumber>
    </recommendedName>
</protein>
<comment type="function">
    <text evidence="9">Couples transcription and DNA repair by recognizing RNA polymerase (RNAP) stalled at DNA lesions. Mediates ATP-dependent release of RNAP and its truncated transcript from the DNA, and recruitment of nucleotide excision repair machinery to the damaged site.</text>
</comment>
<comment type="caution">
    <text evidence="13">The sequence shown here is derived from an EMBL/GenBank/DDBJ whole genome shotgun (WGS) entry which is preliminary data.</text>
</comment>
<evidence type="ECO:0000256" key="7">
    <source>
        <dbReference type="ARBA" id="ARBA00023125"/>
    </source>
</evidence>
<gene>
    <name evidence="9 13" type="primary">mfd</name>
    <name evidence="13" type="ORF">JDN41_01165</name>
</gene>
<dbReference type="Pfam" id="PF03461">
    <property type="entry name" value="TRCF"/>
    <property type="match status" value="1"/>
</dbReference>
<dbReference type="Gene3D" id="3.40.50.300">
    <property type="entry name" value="P-loop containing nucleotide triphosphate hydrolases"/>
    <property type="match status" value="2"/>
</dbReference>
<keyword evidence="14" id="KW-1185">Reference proteome</keyword>
<dbReference type="Pfam" id="PF00271">
    <property type="entry name" value="Helicase_C"/>
    <property type="match status" value="1"/>
</dbReference>
<dbReference type="GO" id="GO:0006355">
    <property type="term" value="P:regulation of DNA-templated transcription"/>
    <property type="evidence" value="ECO:0007669"/>
    <property type="project" value="UniProtKB-UniRule"/>
</dbReference>
<evidence type="ECO:0000313" key="14">
    <source>
        <dbReference type="Proteomes" id="UP000623250"/>
    </source>
</evidence>
<reference evidence="13 14" key="1">
    <citation type="submission" date="2020-12" db="EMBL/GenBank/DDBJ databases">
        <title>Revised draft genomes of Rhodomicrobium vannielii ATCC 17100 and Rhodomicrobium udaipurense JA643.</title>
        <authorList>
            <person name="Conners E.M."/>
            <person name="Davenport E.J."/>
            <person name="Bose A."/>
        </authorList>
    </citation>
    <scope>NUCLEOTIDE SEQUENCE [LARGE SCALE GENOMIC DNA]</scope>
    <source>
        <strain evidence="13 14">JA643</strain>
    </source>
</reference>
<dbReference type="AlphaFoldDB" id="A0A8I1GEI4"/>
<feature type="domain" description="Helicase C-terminal" evidence="12">
    <location>
        <begin position="829"/>
        <end position="983"/>
    </location>
</feature>
<dbReference type="RefSeq" id="WP_037238067.1">
    <property type="nucleotide sequence ID" value="NZ_JAEMUK010000002.1"/>
</dbReference>
<dbReference type="SMART" id="SM00490">
    <property type="entry name" value="HELICc"/>
    <property type="match status" value="1"/>
</dbReference>
<dbReference type="SMART" id="SM00487">
    <property type="entry name" value="DEXDc"/>
    <property type="match status" value="1"/>
</dbReference>
<keyword evidence="1 9" id="KW-0963">Cytoplasm</keyword>
<dbReference type="GO" id="GO:0016787">
    <property type="term" value="F:hydrolase activity"/>
    <property type="evidence" value="ECO:0007669"/>
    <property type="project" value="UniProtKB-KW"/>
</dbReference>
<dbReference type="GO" id="GO:0003678">
    <property type="term" value="F:DNA helicase activity"/>
    <property type="evidence" value="ECO:0007669"/>
    <property type="project" value="TreeGrafter"/>
</dbReference>
<dbReference type="PROSITE" id="PS51192">
    <property type="entry name" value="HELICASE_ATP_BIND_1"/>
    <property type="match status" value="1"/>
</dbReference>
<evidence type="ECO:0000256" key="5">
    <source>
        <dbReference type="ARBA" id="ARBA00022806"/>
    </source>
</evidence>